<dbReference type="Proteomes" id="UP000299102">
    <property type="component" value="Unassembled WGS sequence"/>
</dbReference>
<reference evidence="1 2" key="1">
    <citation type="journal article" date="2019" name="Commun. Biol.">
        <title>The bagworm genome reveals a unique fibroin gene that provides high tensile strength.</title>
        <authorList>
            <person name="Kono N."/>
            <person name="Nakamura H."/>
            <person name="Ohtoshi R."/>
            <person name="Tomita M."/>
            <person name="Numata K."/>
            <person name="Arakawa K."/>
        </authorList>
    </citation>
    <scope>NUCLEOTIDE SEQUENCE [LARGE SCALE GENOMIC DNA]</scope>
</reference>
<gene>
    <name evidence="1" type="ORF">EVAR_63481_1</name>
</gene>
<organism evidence="1 2">
    <name type="scientific">Eumeta variegata</name>
    <name type="common">Bagworm moth</name>
    <name type="synonym">Eumeta japonica</name>
    <dbReference type="NCBI Taxonomy" id="151549"/>
    <lineage>
        <taxon>Eukaryota</taxon>
        <taxon>Metazoa</taxon>
        <taxon>Ecdysozoa</taxon>
        <taxon>Arthropoda</taxon>
        <taxon>Hexapoda</taxon>
        <taxon>Insecta</taxon>
        <taxon>Pterygota</taxon>
        <taxon>Neoptera</taxon>
        <taxon>Endopterygota</taxon>
        <taxon>Lepidoptera</taxon>
        <taxon>Glossata</taxon>
        <taxon>Ditrysia</taxon>
        <taxon>Tineoidea</taxon>
        <taxon>Psychidae</taxon>
        <taxon>Oiketicinae</taxon>
        <taxon>Eumeta</taxon>
    </lineage>
</organism>
<dbReference type="AlphaFoldDB" id="A0A4C2A751"/>
<keyword evidence="2" id="KW-1185">Reference proteome</keyword>
<name>A0A4C2A751_EUMVA</name>
<sequence length="228" mass="23644">MPALFQVPISGYNASSVPGCDFGDNASSVLSSDLGYDASFVVPISGYNASSVPGCDFGDNASSVLSSDLGYDASFVVPILAYNASSVPGCDFGDNASSVLGSDLGLQCELCCGIFSFKKVSARAGVELRDLVVEIGIDRIENAIGERFAQTGSGNCISDLLRPPGAAPLLSLHSVEGGNGCRNSPQTEIACFAPSNVRSSPEEAPVRWGLLYTAGVLSDYPEREPKIV</sequence>
<accession>A0A4C2A751</accession>
<comment type="caution">
    <text evidence="1">The sequence shown here is derived from an EMBL/GenBank/DDBJ whole genome shotgun (WGS) entry which is preliminary data.</text>
</comment>
<evidence type="ECO:0000313" key="1">
    <source>
        <dbReference type="EMBL" id="GBP95632.1"/>
    </source>
</evidence>
<dbReference type="EMBL" id="BGZK01002661">
    <property type="protein sequence ID" value="GBP95632.1"/>
    <property type="molecule type" value="Genomic_DNA"/>
</dbReference>
<protein>
    <submittedName>
        <fullName evidence="1">Uncharacterized protein</fullName>
    </submittedName>
</protein>
<proteinExistence type="predicted"/>
<evidence type="ECO:0000313" key="2">
    <source>
        <dbReference type="Proteomes" id="UP000299102"/>
    </source>
</evidence>